<proteinExistence type="predicted"/>
<protein>
    <submittedName>
        <fullName evidence="1">Uncharacterized protein</fullName>
    </submittedName>
</protein>
<gene>
    <name evidence="1" type="ORF">METZ01_LOCUS47692</name>
</gene>
<sequence>VFNPCFTGTTHWPADATENCPNQTDLVVQSTSIENNDVIISYSAQWA</sequence>
<evidence type="ECO:0000313" key="1">
    <source>
        <dbReference type="EMBL" id="SUZ94838.1"/>
    </source>
</evidence>
<reference evidence="1" key="1">
    <citation type="submission" date="2018-05" db="EMBL/GenBank/DDBJ databases">
        <authorList>
            <person name="Lanie J.A."/>
            <person name="Ng W.-L."/>
            <person name="Kazmierczak K.M."/>
            <person name="Andrzejewski T.M."/>
            <person name="Davidsen T.M."/>
            <person name="Wayne K.J."/>
            <person name="Tettelin H."/>
            <person name="Glass J.I."/>
            <person name="Rusch D."/>
            <person name="Podicherti R."/>
            <person name="Tsui H.-C.T."/>
            <person name="Winkler M.E."/>
        </authorList>
    </citation>
    <scope>NUCLEOTIDE SEQUENCE</scope>
</reference>
<feature type="non-terminal residue" evidence="1">
    <location>
        <position position="1"/>
    </location>
</feature>
<dbReference type="EMBL" id="UINC01002271">
    <property type="protein sequence ID" value="SUZ94838.1"/>
    <property type="molecule type" value="Genomic_DNA"/>
</dbReference>
<organism evidence="1">
    <name type="scientific">marine metagenome</name>
    <dbReference type="NCBI Taxonomy" id="408172"/>
    <lineage>
        <taxon>unclassified sequences</taxon>
        <taxon>metagenomes</taxon>
        <taxon>ecological metagenomes</taxon>
    </lineage>
</organism>
<dbReference type="AlphaFoldDB" id="A0A381RV36"/>
<accession>A0A381RV36</accession>
<name>A0A381RV36_9ZZZZ</name>